<dbReference type="STRING" id="188937.MA_2103"/>
<organism evidence="5 6">
    <name type="scientific">Methanosarcina acetivorans (strain ATCC 35395 / DSM 2834 / JCM 12185 / C2A)</name>
    <dbReference type="NCBI Taxonomy" id="188937"/>
    <lineage>
        <taxon>Archaea</taxon>
        <taxon>Methanobacteriati</taxon>
        <taxon>Methanobacteriota</taxon>
        <taxon>Stenosarchaea group</taxon>
        <taxon>Methanomicrobia</taxon>
        <taxon>Methanosarcinales</taxon>
        <taxon>Methanosarcinaceae</taxon>
        <taxon>Methanosarcina</taxon>
    </lineage>
</organism>
<evidence type="ECO:0000256" key="2">
    <source>
        <dbReference type="ARBA" id="ARBA00022747"/>
    </source>
</evidence>
<dbReference type="OrthoDB" id="84651at2157"/>
<keyword evidence="6" id="KW-1185">Reference proteome</keyword>
<dbReference type="SUPFAM" id="SSF116734">
    <property type="entry name" value="DNA methylase specificity domain"/>
    <property type="match status" value="2"/>
</dbReference>
<accession>Q8TP22</accession>
<dbReference type="Pfam" id="PF01420">
    <property type="entry name" value="Methylase_S"/>
    <property type="match status" value="2"/>
</dbReference>
<dbReference type="CDD" id="cd17253">
    <property type="entry name" value="RMtype1_S_Eco933I-TRD2-CR2_like"/>
    <property type="match status" value="1"/>
</dbReference>
<dbReference type="PANTHER" id="PTHR30408:SF12">
    <property type="entry name" value="TYPE I RESTRICTION ENZYME MJAVIII SPECIFICITY SUBUNIT"/>
    <property type="match status" value="1"/>
</dbReference>
<evidence type="ECO:0000313" key="5">
    <source>
        <dbReference type="EMBL" id="AAM05502.1"/>
    </source>
</evidence>
<evidence type="ECO:0000256" key="3">
    <source>
        <dbReference type="ARBA" id="ARBA00023125"/>
    </source>
</evidence>
<dbReference type="EMBL" id="AE010299">
    <property type="protein sequence ID" value="AAM05502.1"/>
    <property type="molecule type" value="Genomic_DNA"/>
</dbReference>
<keyword evidence="3" id="KW-0238">DNA-binding</keyword>
<dbReference type="AlphaFoldDB" id="Q8TP22"/>
<dbReference type="REBASE" id="5992">
    <property type="entry name" value="S.MacORF2103P"/>
</dbReference>
<dbReference type="GO" id="GO:0003677">
    <property type="term" value="F:DNA binding"/>
    <property type="evidence" value="ECO:0007669"/>
    <property type="project" value="UniProtKB-KW"/>
</dbReference>
<dbReference type="InParanoid" id="Q8TP22"/>
<dbReference type="Proteomes" id="UP000002487">
    <property type="component" value="Chromosome"/>
</dbReference>
<feature type="domain" description="Type I restriction modification DNA specificity" evidence="4">
    <location>
        <begin position="89"/>
        <end position="267"/>
    </location>
</feature>
<gene>
    <name evidence="5" type="ordered locus">MA_2103</name>
</gene>
<comment type="similarity">
    <text evidence="1">Belongs to the type-I restriction system S methylase family.</text>
</comment>
<name>Q8TP22_METAC</name>
<keyword evidence="2" id="KW-0680">Restriction system</keyword>
<proteinExistence type="inferred from homology"/>
<dbReference type="Gene3D" id="3.90.220.20">
    <property type="entry name" value="DNA methylase specificity domains"/>
    <property type="match status" value="2"/>
</dbReference>
<dbReference type="GO" id="GO:0009307">
    <property type="term" value="P:DNA restriction-modification system"/>
    <property type="evidence" value="ECO:0007669"/>
    <property type="project" value="UniProtKB-KW"/>
</dbReference>
<reference evidence="5 6" key="1">
    <citation type="journal article" date="2002" name="Genome Res.">
        <title>The genome of Methanosarcina acetivorans reveals extensive metabolic and physiological diversity.</title>
        <authorList>
            <person name="Galagan J.E."/>
            <person name="Nusbaum C."/>
            <person name="Roy A."/>
            <person name="Endrizzi M.G."/>
            <person name="Macdonald P."/>
            <person name="FitzHugh W."/>
            <person name="Calvo S."/>
            <person name="Engels R."/>
            <person name="Smirnov S."/>
            <person name="Atnoor D."/>
            <person name="Brown A."/>
            <person name="Allen N."/>
            <person name="Naylor J."/>
            <person name="Stange-Thomann N."/>
            <person name="DeArellano K."/>
            <person name="Johnson R."/>
            <person name="Linton L."/>
            <person name="McEwan P."/>
            <person name="McKernan K."/>
            <person name="Talamas J."/>
            <person name="Tirrell A."/>
            <person name="Ye W."/>
            <person name="Zimmer A."/>
            <person name="Barber R.D."/>
            <person name="Cann I."/>
            <person name="Graham D.E."/>
            <person name="Grahame D.A."/>
            <person name="Guss A."/>
            <person name="Hedderich R."/>
            <person name="Ingram-Smith C."/>
            <person name="Kuettner C.H."/>
            <person name="Krzycki J.A."/>
            <person name="Leigh J.A."/>
            <person name="Li W."/>
            <person name="Liu J."/>
            <person name="Mukhopadhyay B."/>
            <person name="Reeve J.N."/>
            <person name="Smith K."/>
            <person name="Springer T.A."/>
            <person name="Umayam L.A."/>
            <person name="White O."/>
            <person name="White R.H."/>
            <person name="de Macario E.C."/>
            <person name="Ferry J.G."/>
            <person name="Jarrell K.F."/>
            <person name="Jing H."/>
            <person name="Macario A.J.L."/>
            <person name="Paulsen I."/>
            <person name="Pritchett M."/>
            <person name="Sowers K.R."/>
            <person name="Swanson R.V."/>
            <person name="Zinder S.H."/>
            <person name="Lander E."/>
            <person name="Metcalf W.W."/>
            <person name="Birren B."/>
        </authorList>
    </citation>
    <scope>NUCLEOTIDE SEQUENCE [LARGE SCALE GENOMIC DNA]</scope>
    <source>
        <strain evidence="6">ATCC 35395 / DSM 2834 / JCM 12185 / C2A</strain>
    </source>
</reference>
<evidence type="ECO:0000256" key="1">
    <source>
        <dbReference type="ARBA" id="ARBA00010923"/>
    </source>
</evidence>
<sequence length="290" mass="32712">MPDFAYRSLVKILKDIEDRTAFVTVKHLSAKQLNTIKIPVPPLETQQKIVSILKKAEETKKLRAQADELTQKLLQSVFLEMFGDPVVNPKNWKEIKLKDVSEIVSGVTKGRKLAGKPTVFVPYLRVANVQDGYLDLTEIKEIEVLPSDVEKYALQGGDILLTEGGDPDKLGRGAVWNRQIPTCIHQNHIFRVRVNRECLVPEYLSMLIGSTYGKMYFLKSAKQTTGIASINSTQLKNFPALIASLDLQLRFAEMVHQIEKTTVSQQQSSFKINNLFDSLMQKAFTGELFS</sequence>
<dbReference type="PANTHER" id="PTHR30408">
    <property type="entry name" value="TYPE-1 RESTRICTION ENZYME ECOKI SPECIFICITY PROTEIN"/>
    <property type="match status" value="1"/>
</dbReference>
<dbReference type="PhylomeDB" id="Q8TP22"/>
<dbReference type="HOGENOM" id="CLU_021095_10_1_2"/>
<feature type="domain" description="Type I restriction modification DNA specificity" evidence="4">
    <location>
        <begin position="4"/>
        <end position="63"/>
    </location>
</feature>
<evidence type="ECO:0000313" key="6">
    <source>
        <dbReference type="Proteomes" id="UP000002487"/>
    </source>
</evidence>
<dbReference type="InterPro" id="IPR000055">
    <property type="entry name" value="Restrct_endonuc_typeI_TRD"/>
</dbReference>
<dbReference type="EnsemblBacteria" id="AAM05502">
    <property type="protein sequence ID" value="AAM05502"/>
    <property type="gene ID" value="MA_2103"/>
</dbReference>
<protein>
    <submittedName>
        <fullName evidence="5">Type I site-specific deoxyribonuclease</fullName>
    </submittedName>
</protein>
<dbReference type="InterPro" id="IPR052021">
    <property type="entry name" value="Type-I_RS_S_subunit"/>
</dbReference>
<dbReference type="InterPro" id="IPR044946">
    <property type="entry name" value="Restrct_endonuc_typeI_TRD_sf"/>
</dbReference>
<dbReference type="KEGG" id="mac:MA_2103"/>
<evidence type="ECO:0000259" key="4">
    <source>
        <dbReference type="Pfam" id="PF01420"/>
    </source>
</evidence>